<keyword evidence="5" id="KW-0963">Cytoplasm</keyword>
<dbReference type="VEuPathDB" id="VectorBase:RPRC001825"/>
<dbReference type="Pfam" id="PF01138">
    <property type="entry name" value="RNase_PH"/>
    <property type="match status" value="1"/>
</dbReference>
<proteinExistence type="inferred from homology"/>
<dbReference type="GO" id="GO:0034475">
    <property type="term" value="P:U4 snRNA 3'-end processing"/>
    <property type="evidence" value="ECO:0007669"/>
    <property type="project" value="TreeGrafter"/>
</dbReference>
<dbReference type="GO" id="GO:0034476">
    <property type="term" value="P:U5 snRNA 3'-end processing"/>
    <property type="evidence" value="ECO:0007669"/>
    <property type="project" value="TreeGrafter"/>
</dbReference>
<comment type="similarity">
    <text evidence="3">Belongs to the RNase PH family.</text>
</comment>
<protein>
    <recommendedName>
        <fullName evidence="4">Exosome complex component RRP45</fullName>
    </recommendedName>
    <alternativeName>
        <fullName evidence="10">Exosome component 9</fullName>
    </alternativeName>
</protein>
<dbReference type="GO" id="GO:0071038">
    <property type="term" value="P:TRAMP-dependent tRNA surveillance pathway"/>
    <property type="evidence" value="ECO:0007669"/>
    <property type="project" value="TreeGrafter"/>
</dbReference>
<dbReference type="GO" id="GO:0016075">
    <property type="term" value="P:rRNA catabolic process"/>
    <property type="evidence" value="ECO:0007669"/>
    <property type="project" value="TreeGrafter"/>
</dbReference>
<dbReference type="GO" id="GO:0071035">
    <property type="term" value="P:nuclear polyadenylation-dependent rRNA catabolic process"/>
    <property type="evidence" value="ECO:0007669"/>
    <property type="project" value="TreeGrafter"/>
</dbReference>
<dbReference type="STRING" id="13249.T1HCR1"/>
<dbReference type="InterPro" id="IPR033100">
    <property type="entry name" value="Rrp45"/>
</dbReference>
<reference evidence="14" key="1">
    <citation type="submission" date="2015-05" db="UniProtKB">
        <authorList>
            <consortium name="EnsemblMetazoa"/>
        </authorList>
    </citation>
    <scope>IDENTIFICATION</scope>
</reference>
<dbReference type="InterPro" id="IPR001247">
    <property type="entry name" value="ExoRNase_PH_dom1"/>
</dbReference>
<dbReference type="SUPFAM" id="SSF55666">
    <property type="entry name" value="Ribonuclease PH domain 2-like"/>
    <property type="match status" value="1"/>
</dbReference>
<keyword evidence="7" id="KW-0271">Exosome</keyword>
<accession>T1HCR1</accession>
<dbReference type="FunFam" id="3.30.230.70:FF:000005">
    <property type="entry name" value="Exosome complex component RRP45"/>
    <property type="match status" value="1"/>
</dbReference>
<feature type="compositionally biased region" description="Basic and acidic residues" evidence="11">
    <location>
        <begin position="320"/>
        <end position="334"/>
    </location>
</feature>
<dbReference type="SUPFAM" id="SSF54211">
    <property type="entry name" value="Ribosomal protein S5 domain 2-like"/>
    <property type="match status" value="1"/>
</dbReference>
<dbReference type="AlphaFoldDB" id="T1HCR1"/>
<dbReference type="eggNOG" id="KOG1614">
    <property type="taxonomic scope" value="Eukaryota"/>
</dbReference>
<feature type="domain" description="Exoribonuclease phosphorolytic" evidence="12">
    <location>
        <begin position="32"/>
        <end position="163"/>
    </location>
</feature>
<dbReference type="InterPro" id="IPR036345">
    <property type="entry name" value="ExoRNase_PH_dom2_sf"/>
</dbReference>
<dbReference type="GO" id="GO:0000467">
    <property type="term" value="P:exonucleolytic trimming to generate mature 3'-end of 5.8S rRNA from tricistronic rRNA transcript (SSU-rRNA, 5.8S rRNA, LSU-rRNA)"/>
    <property type="evidence" value="ECO:0007669"/>
    <property type="project" value="TreeGrafter"/>
</dbReference>
<evidence type="ECO:0000256" key="1">
    <source>
        <dbReference type="ARBA" id="ARBA00004496"/>
    </source>
</evidence>
<keyword evidence="15" id="KW-1185">Reference proteome</keyword>
<dbReference type="FunCoup" id="T1HCR1">
    <property type="interactions" value="1287"/>
</dbReference>
<organism evidence="14 15">
    <name type="scientific">Rhodnius prolixus</name>
    <name type="common">Triatomid bug</name>
    <dbReference type="NCBI Taxonomy" id="13249"/>
    <lineage>
        <taxon>Eukaryota</taxon>
        <taxon>Metazoa</taxon>
        <taxon>Ecdysozoa</taxon>
        <taxon>Arthropoda</taxon>
        <taxon>Hexapoda</taxon>
        <taxon>Insecta</taxon>
        <taxon>Pterygota</taxon>
        <taxon>Neoptera</taxon>
        <taxon>Paraneoptera</taxon>
        <taxon>Hemiptera</taxon>
        <taxon>Heteroptera</taxon>
        <taxon>Panheteroptera</taxon>
        <taxon>Cimicomorpha</taxon>
        <taxon>Reduviidae</taxon>
        <taxon>Triatominae</taxon>
        <taxon>Rhodnius</taxon>
    </lineage>
</organism>
<evidence type="ECO:0000256" key="3">
    <source>
        <dbReference type="ARBA" id="ARBA00006678"/>
    </source>
</evidence>
<dbReference type="InterPro" id="IPR015847">
    <property type="entry name" value="ExoRNase_PH_dom2"/>
</dbReference>
<dbReference type="EMBL" id="ACPB03001251">
    <property type="status" value="NOT_ANNOTATED_CDS"/>
    <property type="molecule type" value="Genomic_DNA"/>
</dbReference>
<dbReference type="Proteomes" id="UP000015103">
    <property type="component" value="Unassembled WGS sequence"/>
</dbReference>
<dbReference type="GO" id="GO:0035925">
    <property type="term" value="F:mRNA 3'-UTR AU-rich region binding"/>
    <property type="evidence" value="ECO:0007669"/>
    <property type="project" value="TreeGrafter"/>
</dbReference>
<dbReference type="CDD" id="cd11368">
    <property type="entry name" value="RNase_PH_RRP45"/>
    <property type="match status" value="1"/>
</dbReference>
<dbReference type="PANTHER" id="PTHR11097">
    <property type="entry name" value="EXOSOME COMPLEX EXONUCLEASE RIBOSOMAL RNA PROCESSING PROTEIN"/>
    <property type="match status" value="1"/>
</dbReference>
<dbReference type="GO" id="GO:0034473">
    <property type="term" value="P:U1 snRNA 3'-end processing"/>
    <property type="evidence" value="ECO:0007669"/>
    <property type="project" value="TreeGrafter"/>
</dbReference>
<evidence type="ECO:0000313" key="14">
    <source>
        <dbReference type="EnsemblMetazoa" id="RPRC001825-PA"/>
    </source>
</evidence>
<sequence length="493" mass="55573">MKETVLSNCEKEFVVNAIRCCQRLDGRDFDKFRNIQINFGADYGSAAVSIGETKAVAQVTCELNEPRAIRPNEGLLFINVDINEMVCSEFDTGHQSHLAIHVNRIIEKCIRESGCIDVEALCIISEEQVWDIRLDVTVLNYDGNLLSCCSIAALAALMHFKTPNISVENYEITVHSMVDCDPVPLSINHYPILLTFAIFCNGEHTLLDPTGLEEKVSEAELVFGMNSYREVCAIHFSGKAIGNKSLILNCANKAANIAVELVNKIKNAVEEDHKKRFELRGHSEGFSKLIHLDRILAASRDREVLKISYEYSDVVKDVADNKDESSSDLEKSENTEDDNDSKERSDNESTVSDKLFTRDKHNGIGIEALETKELCPEWEPSGNKDTWQVDEDESDENDVDYVGTVTNEDRIIDNIELSGDSEEETVRVLEGKGEIGVGCVPRGSLHILKWISHRKFLFFWFPVVEQRFYVDETLKMKDNERQYPGDSICGTIQ</sequence>
<dbReference type="InterPro" id="IPR020568">
    <property type="entry name" value="Ribosomal_Su5_D2-typ_SF"/>
</dbReference>
<evidence type="ECO:0000256" key="10">
    <source>
        <dbReference type="ARBA" id="ARBA00032660"/>
    </source>
</evidence>
<dbReference type="GO" id="GO:0005730">
    <property type="term" value="C:nucleolus"/>
    <property type="evidence" value="ECO:0007669"/>
    <property type="project" value="UniProtKB-SubCell"/>
</dbReference>
<dbReference type="InterPro" id="IPR027408">
    <property type="entry name" value="PNPase/RNase_PH_dom_sf"/>
</dbReference>
<dbReference type="GO" id="GO:0071028">
    <property type="term" value="P:nuclear mRNA surveillance"/>
    <property type="evidence" value="ECO:0007669"/>
    <property type="project" value="TreeGrafter"/>
</dbReference>
<keyword evidence="8" id="KW-0694">RNA-binding</keyword>
<keyword evidence="6" id="KW-0698">rRNA processing</keyword>
<keyword evidence="9" id="KW-0539">Nucleus</keyword>
<evidence type="ECO:0000259" key="12">
    <source>
        <dbReference type="Pfam" id="PF01138"/>
    </source>
</evidence>
<name>T1HCR1_RHOPR</name>
<evidence type="ECO:0000256" key="5">
    <source>
        <dbReference type="ARBA" id="ARBA00022490"/>
    </source>
</evidence>
<dbReference type="PANTHER" id="PTHR11097:SF14">
    <property type="entry name" value="EXOSOME COMPLEX COMPONENT RRP45"/>
    <property type="match status" value="1"/>
</dbReference>
<dbReference type="EnsemblMetazoa" id="RPRC001825-RA">
    <property type="protein sequence ID" value="RPRC001825-PA"/>
    <property type="gene ID" value="RPRC001825"/>
</dbReference>
<dbReference type="InterPro" id="IPR050590">
    <property type="entry name" value="Exosome_comp_Rrp42_subfam"/>
</dbReference>
<evidence type="ECO:0000256" key="2">
    <source>
        <dbReference type="ARBA" id="ARBA00004604"/>
    </source>
</evidence>
<evidence type="ECO:0000256" key="6">
    <source>
        <dbReference type="ARBA" id="ARBA00022552"/>
    </source>
</evidence>
<evidence type="ECO:0000256" key="4">
    <source>
        <dbReference type="ARBA" id="ARBA00019572"/>
    </source>
</evidence>
<dbReference type="HOGENOM" id="CLU_038194_7_0_1"/>
<evidence type="ECO:0000256" key="7">
    <source>
        <dbReference type="ARBA" id="ARBA00022835"/>
    </source>
</evidence>
<evidence type="ECO:0000256" key="9">
    <source>
        <dbReference type="ARBA" id="ARBA00023242"/>
    </source>
</evidence>
<feature type="region of interest" description="Disordered" evidence="11">
    <location>
        <begin position="320"/>
        <end position="356"/>
    </location>
</feature>
<evidence type="ECO:0000313" key="15">
    <source>
        <dbReference type="Proteomes" id="UP000015103"/>
    </source>
</evidence>
<evidence type="ECO:0000256" key="11">
    <source>
        <dbReference type="SAM" id="MobiDB-lite"/>
    </source>
</evidence>
<dbReference type="OMA" id="CDIQQPK"/>
<dbReference type="Gene3D" id="3.30.230.70">
    <property type="entry name" value="GHMP Kinase, N-terminal domain"/>
    <property type="match status" value="1"/>
</dbReference>
<dbReference type="InParanoid" id="T1HCR1"/>
<feature type="region of interest" description="Disordered" evidence="11">
    <location>
        <begin position="377"/>
        <end position="396"/>
    </location>
</feature>
<dbReference type="GO" id="GO:0000176">
    <property type="term" value="C:nuclear exosome (RNase complex)"/>
    <property type="evidence" value="ECO:0007669"/>
    <property type="project" value="TreeGrafter"/>
</dbReference>
<dbReference type="GO" id="GO:0000177">
    <property type="term" value="C:cytoplasmic exosome (RNase complex)"/>
    <property type="evidence" value="ECO:0007669"/>
    <property type="project" value="TreeGrafter"/>
</dbReference>
<dbReference type="Pfam" id="PF03725">
    <property type="entry name" value="RNase_PH_C"/>
    <property type="match status" value="1"/>
</dbReference>
<feature type="domain" description="Exoribonuclease phosphorolytic" evidence="13">
    <location>
        <begin position="189"/>
        <end position="251"/>
    </location>
</feature>
<comment type="subcellular location">
    <subcellularLocation>
        <location evidence="1">Cytoplasm</location>
    </subcellularLocation>
    <subcellularLocation>
        <location evidence="2">Nucleus</location>
        <location evidence="2">Nucleolus</location>
    </subcellularLocation>
</comment>
<evidence type="ECO:0000256" key="8">
    <source>
        <dbReference type="ARBA" id="ARBA00022884"/>
    </source>
</evidence>
<evidence type="ECO:0000259" key="13">
    <source>
        <dbReference type="Pfam" id="PF03725"/>
    </source>
</evidence>